<comment type="caution">
    <text evidence="3">The sequence shown here is derived from an EMBL/GenBank/DDBJ whole genome shotgun (WGS) entry which is preliminary data.</text>
</comment>
<evidence type="ECO:0000313" key="4">
    <source>
        <dbReference type="Proteomes" id="UP001141806"/>
    </source>
</evidence>
<dbReference type="EMBL" id="JAMYWD010000005">
    <property type="protein sequence ID" value="KAJ4970376.1"/>
    <property type="molecule type" value="Genomic_DNA"/>
</dbReference>
<sequence>MDSLHTIRITQQQTFSEIFRILDGMDAKIDRALGLTVAPSLPSFCAVNPHLVIPAPTATNDTDAPCGSSIPVSSRTSMHFGDLCSSSADASSFCVENDVGVIPSTSTIVSAIAASGSSFVSVPRIANNAVSLPQEQLKPISKFPSSLLDFSPNPTINQPQLLVPSIQPQTQLQSLFQPQSLPDSLSQRQPYDNQHLAQADLAENLFKNRSAAAYESKMMKSLRANEYCSSDDHDSHASIDDFEFRLEDPMMMPQTDELFFEEKLVSLQFPRVCISVASKTTMTLRSNEILSPERAKSHWKQSISVIAMTLNLTYLITSVHISVQKAEISALVRLHGRPPPVMTRHHRSSWFHLMPAWPPPDIVMQQRLAPSRLLDMIPPWPPPESSPIKAFEQGLKKRKQSLGRKKKKKKKERKQNEMEKMEDQKNQWKIKKMAVLQLIQIRIPFNINVTFQNQEWEEEERKKGKISTSRVEDLLRRKTQKISLLFISYQYICWSYLYYLYLSHILL</sequence>
<dbReference type="AlphaFoldDB" id="A0A9Q0KH55"/>
<keyword evidence="2" id="KW-1133">Transmembrane helix</keyword>
<proteinExistence type="predicted"/>
<keyword evidence="2" id="KW-0812">Transmembrane</keyword>
<dbReference type="Proteomes" id="UP001141806">
    <property type="component" value="Unassembled WGS sequence"/>
</dbReference>
<accession>A0A9Q0KH55</accession>
<evidence type="ECO:0000256" key="2">
    <source>
        <dbReference type="SAM" id="Phobius"/>
    </source>
</evidence>
<organism evidence="3 4">
    <name type="scientific">Protea cynaroides</name>
    <dbReference type="NCBI Taxonomy" id="273540"/>
    <lineage>
        <taxon>Eukaryota</taxon>
        <taxon>Viridiplantae</taxon>
        <taxon>Streptophyta</taxon>
        <taxon>Embryophyta</taxon>
        <taxon>Tracheophyta</taxon>
        <taxon>Spermatophyta</taxon>
        <taxon>Magnoliopsida</taxon>
        <taxon>Proteales</taxon>
        <taxon>Proteaceae</taxon>
        <taxon>Protea</taxon>
    </lineage>
</organism>
<protein>
    <submittedName>
        <fullName evidence="3">Uncharacterized protein</fullName>
    </submittedName>
</protein>
<feature type="region of interest" description="Disordered" evidence="1">
    <location>
        <begin position="394"/>
        <end position="424"/>
    </location>
</feature>
<keyword evidence="4" id="KW-1185">Reference proteome</keyword>
<keyword evidence="2" id="KW-0472">Membrane</keyword>
<name>A0A9Q0KH55_9MAGN</name>
<evidence type="ECO:0000313" key="3">
    <source>
        <dbReference type="EMBL" id="KAJ4970376.1"/>
    </source>
</evidence>
<evidence type="ECO:0000256" key="1">
    <source>
        <dbReference type="SAM" id="MobiDB-lite"/>
    </source>
</evidence>
<feature type="transmembrane region" description="Helical" evidence="2">
    <location>
        <begin position="482"/>
        <end position="501"/>
    </location>
</feature>
<reference evidence="3" key="1">
    <citation type="journal article" date="2023" name="Plant J.">
        <title>The genome of the king protea, Protea cynaroides.</title>
        <authorList>
            <person name="Chang J."/>
            <person name="Duong T.A."/>
            <person name="Schoeman C."/>
            <person name="Ma X."/>
            <person name="Roodt D."/>
            <person name="Barker N."/>
            <person name="Li Z."/>
            <person name="Van de Peer Y."/>
            <person name="Mizrachi E."/>
        </authorList>
    </citation>
    <scope>NUCLEOTIDE SEQUENCE</scope>
    <source>
        <tissue evidence="3">Young leaves</tissue>
    </source>
</reference>
<feature type="compositionally biased region" description="Basic and acidic residues" evidence="1">
    <location>
        <begin position="414"/>
        <end position="424"/>
    </location>
</feature>
<gene>
    <name evidence="3" type="ORF">NE237_003475</name>
</gene>
<feature type="compositionally biased region" description="Basic residues" evidence="1">
    <location>
        <begin position="396"/>
        <end position="413"/>
    </location>
</feature>